<dbReference type="SUPFAM" id="SSF50447">
    <property type="entry name" value="Translation proteins"/>
    <property type="match status" value="1"/>
</dbReference>
<evidence type="ECO:0000256" key="6">
    <source>
        <dbReference type="ARBA" id="ARBA00035243"/>
    </source>
</evidence>
<dbReference type="GO" id="GO:0006412">
    <property type="term" value="P:translation"/>
    <property type="evidence" value="ECO:0007669"/>
    <property type="project" value="UniProtKB-UniRule"/>
</dbReference>
<dbReference type="AlphaFoldDB" id="A0A1F2WI26"/>
<evidence type="ECO:0000256" key="5">
    <source>
        <dbReference type="ARBA" id="ARBA00023274"/>
    </source>
</evidence>
<dbReference type="GO" id="GO:0022625">
    <property type="term" value="C:cytosolic large ribosomal subunit"/>
    <property type="evidence" value="ECO:0007669"/>
    <property type="project" value="TreeGrafter"/>
</dbReference>
<dbReference type="Proteomes" id="UP000177876">
    <property type="component" value="Unassembled WGS sequence"/>
</dbReference>
<evidence type="ECO:0000313" key="11">
    <source>
        <dbReference type="Proteomes" id="UP000177876"/>
    </source>
</evidence>
<evidence type="ECO:0000256" key="8">
    <source>
        <dbReference type="RuleBase" id="RU003905"/>
    </source>
</evidence>
<organism evidence="10 11">
    <name type="scientific">Candidatus Solincola sediminis</name>
    <dbReference type="NCBI Taxonomy" id="1797199"/>
    <lineage>
        <taxon>Bacteria</taxon>
        <taxon>Bacillati</taxon>
        <taxon>Actinomycetota</taxon>
        <taxon>Candidatus Geothermincolia</taxon>
        <taxon>Candidatus Geothermincolales</taxon>
        <taxon>Candidatus Geothermincolaceae</taxon>
        <taxon>Candidatus Solincola</taxon>
    </lineage>
</organism>
<keyword evidence="4 7" id="KW-0689">Ribosomal protein</keyword>
<accession>A0A1F2WI26</accession>
<dbReference type="InterPro" id="IPR019927">
    <property type="entry name" value="Ribosomal_uL3_bac/org-type"/>
</dbReference>
<dbReference type="HAMAP" id="MF_01325_B">
    <property type="entry name" value="Ribosomal_uL3_B"/>
    <property type="match status" value="1"/>
</dbReference>
<dbReference type="STRING" id="1797197.A2Y75_09935"/>
<sequence>MTQIFSEDGKMIPVTMLEAGPCIVTQIKTTEKEGYNALQLGFGEVKAKKLNRPMNGHFEKAETEPKRYLAEVRVEDPSAFQLGQEISVELFSKGDRVDISGNSKGKGFAGVIKRHNFAGGPGSHGTHFHRAPGSIGACATPSRVFKGTRMPGRMGNQKVTALNLEVVDVKPERNLLLVRGSVPGPDKGLLVIRESVKAAKRRKKKAHIVT</sequence>
<dbReference type="PANTHER" id="PTHR11229">
    <property type="entry name" value="50S RIBOSOMAL PROTEIN L3"/>
    <property type="match status" value="1"/>
</dbReference>
<dbReference type="FunFam" id="2.40.30.10:FF:000004">
    <property type="entry name" value="50S ribosomal protein L3"/>
    <property type="match status" value="1"/>
</dbReference>
<comment type="function">
    <text evidence="7 9">One of the primary rRNA binding proteins, it binds directly near the 3'-end of the 23S rRNA, where it nucleates assembly of the 50S subunit.</text>
</comment>
<keyword evidence="5 7" id="KW-0687">Ribonucleoprotein</keyword>
<name>A0A1F2WI26_9ACTN</name>
<evidence type="ECO:0000256" key="7">
    <source>
        <dbReference type="HAMAP-Rule" id="MF_01325"/>
    </source>
</evidence>
<dbReference type="Gene3D" id="2.40.30.10">
    <property type="entry name" value="Translation factors"/>
    <property type="match status" value="1"/>
</dbReference>
<dbReference type="NCBIfam" id="TIGR03625">
    <property type="entry name" value="L3_bact"/>
    <property type="match status" value="1"/>
</dbReference>
<evidence type="ECO:0000256" key="1">
    <source>
        <dbReference type="ARBA" id="ARBA00006540"/>
    </source>
</evidence>
<evidence type="ECO:0000256" key="3">
    <source>
        <dbReference type="ARBA" id="ARBA00022884"/>
    </source>
</evidence>
<comment type="similarity">
    <text evidence="1 7 8">Belongs to the universal ribosomal protein uL3 family.</text>
</comment>
<dbReference type="PROSITE" id="PS00474">
    <property type="entry name" value="RIBOSOMAL_L3"/>
    <property type="match status" value="1"/>
</dbReference>
<evidence type="ECO:0000256" key="4">
    <source>
        <dbReference type="ARBA" id="ARBA00022980"/>
    </source>
</evidence>
<protein>
    <recommendedName>
        <fullName evidence="6 7">Large ribosomal subunit protein uL3</fullName>
    </recommendedName>
</protein>
<proteinExistence type="inferred from homology"/>
<dbReference type="PANTHER" id="PTHR11229:SF16">
    <property type="entry name" value="LARGE RIBOSOMAL SUBUNIT PROTEIN UL3C"/>
    <property type="match status" value="1"/>
</dbReference>
<evidence type="ECO:0000313" key="10">
    <source>
        <dbReference type="EMBL" id="OFW56492.1"/>
    </source>
</evidence>
<dbReference type="Pfam" id="PF00297">
    <property type="entry name" value="Ribosomal_L3"/>
    <property type="match status" value="1"/>
</dbReference>
<comment type="subunit">
    <text evidence="7 9">Part of the 50S ribosomal subunit. Forms a cluster with proteins L14 and L19.</text>
</comment>
<reference evidence="10 11" key="1">
    <citation type="journal article" date="2016" name="Nat. Commun.">
        <title>Thousands of microbial genomes shed light on interconnected biogeochemical processes in an aquifer system.</title>
        <authorList>
            <person name="Anantharaman K."/>
            <person name="Brown C.T."/>
            <person name="Hug L.A."/>
            <person name="Sharon I."/>
            <person name="Castelle C.J."/>
            <person name="Probst A.J."/>
            <person name="Thomas B.C."/>
            <person name="Singh A."/>
            <person name="Wilkins M.J."/>
            <person name="Karaoz U."/>
            <person name="Brodie E.L."/>
            <person name="Williams K.H."/>
            <person name="Hubbard S.S."/>
            <person name="Banfield J.F."/>
        </authorList>
    </citation>
    <scope>NUCLEOTIDE SEQUENCE [LARGE SCALE GENOMIC DNA]</scope>
</reference>
<dbReference type="GO" id="GO:0019843">
    <property type="term" value="F:rRNA binding"/>
    <property type="evidence" value="ECO:0007669"/>
    <property type="project" value="UniProtKB-UniRule"/>
</dbReference>
<dbReference type="InterPro" id="IPR009000">
    <property type="entry name" value="Transl_B-barrel_sf"/>
</dbReference>
<keyword evidence="3 7" id="KW-0694">RNA-binding</keyword>
<gene>
    <name evidence="7" type="primary">rplC</name>
    <name evidence="10" type="ORF">A2Y75_09935</name>
</gene>
<dbReference type="InterPro" id="IPR019926">
    <property type="entry name" value="Ribosomal_uL3_CS"/>
</dbReference>
<dbReference type="EMBL" id="MELK01000045">
    <property type="protein sequence ID" value="OFW56492.1"/>
    <property type="molecule type" value="Genomic_DNA"/>
</dbReference>
<evidence type="ECO:0000256" key="2">
    <source>
        <dbReference type="ARBA" id="ARBA00022730"/>
    </source>
</evidence>
<dbReference type="Gene3D" id="3.30.160.810">
    <property type="match status" value="1"/>
</dbReference>
<dbReference type="FunFam" id="3.30.160.810:FF:000001">
    <property type="entry name" value="50S ribosomal protein L3"/>
    <property type="match status" value="1"/>
</dbReference>
<keyword evidence="2 7" id="KW-0699">rRNA-binding</keyword>
<evidence type="ECO:0000256" key="9">
    <source>
        <dbReference type="RuleBase" id="RU003906"/>
    </source>
</evidence>
<dbReference type="GO" id="GO:0003735">
    <property type="term" value="F:structural constituent of ribosome"/>
    <property type="evidence" value="ECO:0007669"/>
    <property type="project" value="UniProtKB-UniRule"/>
</dbReference>
<comment type="caution">
    <text evidence="10">The sequence shown here is derived from an EMBL/GenBank/DDBJ whole genome shotgun (WGS) entry which is preliminary data.</text>
</comment>
<dbReference type="InterPro" id="IPR000597">
    <property type="entry name" value="Ribosomal_uL3"/>
</dbReference>